<feature type="transmembrane region" description="Helical" evidence="2">
    <location>
        <begin position="298"/>
        <end position="319"/>
    </location>
</feature>
<organism evidence="3 4">
    <name type="scientific">Spirosoma sordidisoli</name>
    <dbReference type="NCBI Taxonomy" id="2502893"/>
    <lineage>
        <taxon>Bacteria</taxon>
        <taxon>Pseudomonadati</taxon>
        <taxon>Bacteroidota</taxon>
        <taxon>Cytophagia</taxon>
        <taxon>Cytophagales</taxon>
        <taxon>Cytophagaceae</taxon>
        <taxon>Spirosoma</taxon>
    </lineage>
</organism>
<dbReference type="EMBL" id="SBLB01000002">
    <property type="protein sequence ID" value="RYC69946.1"/>
    <property type="molecule type" value="Genomic_DNA"/>
</dbReference>
<sequence length="408" mass="44379">MKAYNDEWIYNRELVRQAERWHKRGLLTDMQIGTVQQNYPLGFRQTNGILEVGLFLFTTLAILGTFLLTTTLVSGLLDERTSFGTVSVVFSLGLGVLGQQVINRRLLYRNGVDNAIAVLAAGFLVLGLLMFLPENLRLSTYCLAALPILLLALWYYGDTILAFLSLATFYTFMFNGMLAFSWGKDALPFVMMTVSGGLYGLSRSRWLVGGPGDTLTKAQTYYADPINLMESLSLVVLIASGNYFVVRELNGLLLESTPDRPRFAEAPEIGLPALFWLLTFLIPGACFGYGLRTRNRILLSMGALGLVAAVATLHEYAAIVSLNTALTLGGLALIGIAVGCIRYLQSRPADQTRGRFSDTPDDDSPAGILGHADTIAAIQAATQAQPAQRESLRFGEGNFGGGGSEGRY</sequence>
<feature type="transmembrane region" description="Helical" evidence="2">
    <location>
        <begin position="114"/>
        <end position="132"/>
    </location>
</feature>
<evidence type="ECO:0008006" key="5">
    <source>
        <dbReference type="Google" id="ProtNLM"/>
    </source>
</evidence>
<feature type="region of interest" description="Disordered" evidence="1">
    <location>
        <begin position="385"/>
        <end position="408"/>
    </location>
</feature>
<proteinExistence type="predicted"/>
<feature type="transmembrane region" description="Helical" evidence="2">
    <location>
        <begin position="138"/>
        <end position="156"/>
    </location>
</feature>
<accession>A0A4Q2UL46</accession>
<gene>
    <name evidence="3" type="ORF">EQG79_08720</name>
</gene>
<feature type="transmembrane region" description="Helical" evidence="2">
    <location>
        <begin position="54"/>
        <end position="77"/>
    </location>
</feature>
<keyword evidence="2" id="KW-0812">Transmembrane</keyword>
<feature type="transmembrane region" description="Helical" evidence="2">
    <location>
        <begin position="83"/>
        <end position="102"/>
    </location>
</feature>
<dbReference type="RefSeq" id="WP_129601199.1">
    <property type="nucleotide sequence ID" value="NZ_SBLB01000002.1"/>
</dbReference>
<evidence type="ECO:0000256" key="2">
    <source>
        <dbReference type="SAM" id="Phobius"/>
    </source>
</evidence>
<evidence type="ECO:0000256" key="1">
    <source>
        <dbReference type="SAM" id="MobiDB-lite"/>
    </source>
</evidence>
<keyword evidence="2" id="KW-0472">Membrane</keyword>
<keyword evidence="4" id="KW-1185">Reference proteome</keyword>
<evidence type="ECO:0000313" key="3">
    <source>
        <dbReference type="EMBL" id="RYC69946.1"/>
    </source>
</evidence>
<feature type="transmembrane region" description="Helical" evidence="2">
    <location>
        <begin position="269"/>
        <end position="291"/>
    </location>
</feature>
<feature type="transmembrane region" description="Helical" evidence="2">
    <location>
        <begin position="325"/>
        <end position="344"/>
    </location>
</feature>
<feature type="transmembrane region" description="Helical" evidence="2">
    <location>
        <begin position="163"/>
        <end position="183"/>
    </location>
</feature>
<comment type="caution">
    <text evidence="3">The sequence shown here is derived from an EMBL/GenBank/DDBJ whole genome shotgun (WGS) entry which is preliminary data.</text>
</comment>
<reference evidence="3 4" key="1">
    <citation type="submission" date="2019-01" db="EMBL/GenBank/DDBJ databases">
        <title>Spirosoma flava sp. nov., a propanil-degrading bacterium isolated from herbicide-contaminated soil.</title>
        <authorList>
            <person name="Zhang L."/>
            <person name="Jiang J.-D."/>
        </authorList>
    </citation>
    <scope>NUCLEOTIDE SEQUENCE [LARGE SCALE GENOMIC DNA]</scope>
    <source>
        <strain evidence="3 4">TY50</strain>
    </source>
</reference>
<protein>
    <recommendedName>
        <fullName evidence="5">DUF2157 domain-containing protein</fullName>
    </recommendedName>
</protein>
<dbReference type="Proteomes" id="UP000290407">
    <property type="component" value="Unassembled WGS sequence"/>
</dbReference>
<feature type="compositionally biased region" description="Gly residues" evidence="1">
    <location>
        <begin position="397"/>
        <end position="408"/>
    </location>
</feature>
<dbReference type="AlphaFoldDB" id="A0A4Q2UL46"/>
<evidence type="ECO:0000313" key="4">
    <source>
        <dbReference type="Proteomes" id="UP000290407"/>
    </source>
</evidence>
<name>A0A4Q2UL46_9BACT</name>
<keyword evidence="2" id="KW-1133">Transmembrane helix</keyword>